<keyword evidence="1" id="KW-0479">Metal-binding</keyword>
<keyword evidence="3" id="KW-0862">Zinc</keyword>
<dbReference type="EMBL" id="JAWWNJ010000069">
    <property type="protein sequence ID" value="KAK7008033.1"/>
    <property type="molecule type" value="Genomic_DNA"/>
</dbReference>
<gene>
    <name evidence="7" type="ORF">R3P38DRAFT_3027088</name>
</gene>
<dbReference type="InterPro" id="IPR013083">
    <property type="entry name" value="Znf_RING/FYVE/PHD"/>
</dbReference>
<reference evidence="7 8" key="1">
    <citation type="journal article" date="2024" name="J Genomics">
        <title>Draft genome sequencing and assembly of Favolaschia claudopus CIRM-BRFM 2984 isolated from oak limbs.</title>
        <authorList>
            <person name="Navarro D."/>
            <person name="Drula E."/>
            <person name="Chaduli D."/>
            <person name="Cazenave R."/>
            <person name="Ahrendt S."/>
            <person name="Wang J."/>
            <person name="Lipzen A."/>
            <person name="Daum C."/>
            <person name="Barry K."/>
            <person name="Grigoriev I.V."/>
            <person name="Favel A."/>
            <person name="Rosso M.N."/>
            <person name="Martin F."/>
        </authorList>
    </citation>
    <scope>NUCLEOTIDE SEQUENCE [LARGE SCALE GENOMIC DNA]</scope>
    <source>
        <strain evidence="7 8">CIRM-BRFM 2984</strain>
    </source>
</reference>
<evidence type="ECO:0000256" key="3">
    <source>
        <dbReference type="ARBA" id="ARBA00022833"/>
    </source>
</evidence>
<dbReference type="GO" id="GO:0008270">
    <property type="term" value="F:zinc ion binding"/>
    <property type="evidence" value="ECO:0007669"/>
    <property type="project" value="UniProtKB-KW"/>
</dbReference>
<proteinExistence type="predicted"/>
<dbReference type="GO" id="GO:0000209">
    <property type="term" value="P:protein polyubiquitination"/>
    <property type="evidence" value="ECO:0007669"/>
    <property type="project" value="TreeGrafter"/>
</dbReference>
<evidence type="ECO:0000256" key="2">
    <source>
        <dbReference type="ARBA" id="ARBA00022771"/>
    </source>
</evidence>
<dbReference type="InterPro" id="IPR018957">
    <property type="entry name" value="Znf_C3HC4_RING-type"/>
</dbReference>
<dbReference type="SMART" id="SM00184">
    <property type="entry name" value="RING"/>
    <property type="match status" value="1"/>
</dbReference>
<dbReference type="InterPro" id="IPR001841">
    <property type="entry name" value="Znf_RING"/>
</dbReference>
<dbReference type="Proteomes" id="UP001362999">
    <property type="component" value="Unassembled WGS sequence"/>
</dbReference>
<evidence type="ECO:0000259" key="6">
    <source>
        <dbReference type="PROSITE" id="PS50089"/>
    </source>
</evidence>
<dbReference type="SUPFAM" id="SSF57850">
    <property type="entry name" value="RING/U-box"/>
    <property type="match status" value="1"/>
</dbReference>
<comment type="caution">
    <text evidence="7">The sequence shown here is derived from an EMBL/GenBank/DDBJ whole genome shotgun (WGS) entry which is preliminary data.</text>
</comment>
<evidence type="ECO:0000256" key="1">
    <source>
        <dbReference type="ARBA" id="ARBA00022723"/>
    </source>
</evidence>
<name>A0AAW0AFD3_9AGAR</name>
<accession>A0AAW0AFD3</accession>
<evidence type="ECO:0000256" key="4">
    <source>
        <dbReference type="PROSITE-ProRule" id="PRU00175"/>
    </source>
</evidence>
<dbReference type="PROSITE" id="PS00518">
    <property type="entry name" value="ZF_RING_1"/>
    <property type="match status" value="1"/>
</dbReference>
<sequence>MAKVKKKSTSIHQAWPTEPPPGFKFDLRAGAPRNGDGSPTLIEIDEVEEQARAAASRASEQRSAQAAARSRERLRRPGSRGMISDAALLLTPNDFVLANQKHAVRSGPAAAVVDAFHCGICLELKTHPVVIGTCGHSFCAVCLRLSIAAIGFACPLCKTVIKNDPKRSTDMTAMIDHVFPTTQFPISYDVDWNALWHGIRFPK</sequence>
<keyword evidence="8" id="KW-1185">Reference proteome</keyword>
<evidence type="ECO:0000313" key="7">
    <source>
        <dbReference type="EMBL" id="KAK7008033.1"/>
    </source>
</evidence>
<dbReference type="GO" id="GO:0061630">
    <property type="term" value="F:ubiquitin protein ligase activity"/>
    <property type="evidence" value="ECO:0007669"/>
    <property type="project" value="TreeGrafter"/>
</dbReference>
<dbReference type="InterPro" id="IPR017907">
    <property type="entry name" value="Znf_RING_CS"/>
</dbReference>
<dbReference type="InterPro" id="IPR051438">
    <property type="entry name" value="RNF_E3_ubiq-protein_ligase"/>
</dbReference>
<keyword evidence="2 4" id="KW-0863">Zinc-finger</keyword>
<evidence type="ECO:0000313" key="8">
    <source>
        <dbReference type="Proteomes" id="UP001362999"/>
    </source>
</evidence>
<dbReference type="PANTHER" id="PTHR46016:SF1">
    <property type="entry name" value="RING-TYPE DOMAIN-CONTAINING PROTEIN"/>
    <property type="match status" value="1"/>
</dbReference>
<dbReference type="Gene3D" id="3.30.40.10">
    <property type="entry name" value="Zinc/RING finger domain, C3HC4 (zinc finger)"/>
    <property type="match status" value="1"/>
</dbReference>
<dbReference type="PROSITE" id="PS50089">
    <property type="entry name" value="ZF_RING_2"/>
    <property type="match status" value="1"/>
</dbReference>
<dbReference type="Pfam" id="PF00097">
    <property type="entry name" value="zf-C3HC4"/>
    <property type="match status" value="1"/>
</dbReference>
<dbReference type="AlphaFoldDB" id="A0AAW0AFD3"/>
<evidence type="ECO:0000256" key="5">
    <source>
        <dbReference type="SAM" id="MobiDB-lite"/>
    </source>
</evidence>
<dbReference type="PANTHER" id="PTHR46016">
    <property type="entry name" value="ZINC FINGER, RING/FYVE/PHD-TYPE"/>
    <property type="match status" value="1"/>
</dbReference>
<feature type="region of interest" description="Disordered" evidence="5">
    <location>
        <begin position="1"/>
        <end position="77"/>
    </location>
</feature>
<dbReference type="GO" id="GO:0006511">
    <property type="term" value="P:ubiquitin-dependent protein catabolic process"/>
    <property type="evidence" value="ECO:0007669"/>
    <property type="project" value="TreeGrafter"/>
</dbReference>
<protein>
    <recommendedName>
        <fullName evidence="6">RING-type domain-containing protein</fullName>
    </recommendedName>
</protein>
<feature type="domain" description="RING-type" evidence="6">
    <location>
        <begin position="118"/>
        <end position="158"/>
    </location>
</feature>
<organism evidence="7 8">
    <name type="scientific">Favolaschia claudopus</name>
    <dbReference type="NCBI Taxonomy" id="2862362"/>
    <lineage>
        <taxon>Eukaryota</taxon>
        <taxon>Fungi</taxon>
        <taxon>Dikarya</taxon>
        <taxon>Basidiomycota</taxon>
        <taxon>Agaricomycotina</taxon>
        <taxon>Agaricomycetes</taxon>
        <taxon>Agaricomycetidae</taxon>
        <taxon>Agaricales</taxon>
        <taxon>Marasmiineae</taxon>
        <taxon>Mycenaceae</taxon>
        <taxon>Favolaschia</taxon>
    </lineage>
</organism>
<feature type="compositionally biased region" description="Low complexity" evidence="5">
    <location>
        <begin position="52"/>
        <end position="68"/>
    </location>
</feature>